<protein>
    <submittedName>
        <fullName evidence="3">SGNH/GDSL hydrolase family protein</fullName>
    </submittedName>
</protein>
<name>A0A9X1MM68_9BACT</name>
<feature type="chain" id="PRO_5040845137" evidence="1">
    <location>
        <begin position="27"/>
        <end position="398"/>
    </location>
</feature>
<dbReference type="EMBL" id="JAJKFT010000010">
    <property type="protein sequence ID" value="MCC9629376.1"/>
    <property type="molecule type" value="Genomic_DNA"/>
</dbReference>
<organism evidence="3 4">
    <name type="scientific">Blastopirellula sediminis</name>
    <dbReference type="NCBI Taxonomy" id="2894196"/>
    <lineage>
        <taxon>Bacteria</taxon>
        <taxon>Pseudomonadati</taxon>
        <taxon>Planctomycetota</taxon>
        <taxon>Planctomycetia</taxon>
        <taxon>Pirellulales</taxon>
        <taxon>Pirellulaceae</taxon>
        <taxon>Blastopirellula</taxon>
    </lineage>
</organism>
<reference evidence="3" key="1">
    <citation type="submission" date="2021-11" db="EMBL/GenBank/DDBJ databases">
        <title>Genome sequence.</title>
        <authorList>
            <person name="Sun Q."/>
        </authorList>
    </citation>
    <scope>NUCLEOTIDE SEQUENCE</scope>
    <source>
        <strain evidence="3">JC732</strain>
    </source>
</reference>
<keyword evidence="3" id="KW-0378">Hydrolase</keyword>
<dbReference type="Proteomes" id="UP001139103">
    <property type="component" value="Unassembled WGS sequence"/>
</dbReference>
<comment type="caution">
    <text evidence="3">The sequence shown here is derived from an EMBL/GenBank/DDBJ whole genome shotgun (WGS) entry which is preliminary data.</text>
</comment>
<dbReference type="PANTHER" id="PTHR14209:SF19">
    <property type="entry name" value="ISOAMYL ACETATE-HYDROLYZING ESTERASE 1 HOMOLOG"/>
    <property type="match status" value="1"/>
</dbReference>
<dbReference type="GO" id="GO:0016788">
    <property type="term" value="F:hydrolase activity, acting on ester bonds"/>
    <property type="evidence" value="ECO:0007669"/>
    <property type="project" value="UniProtKB-ARBA"/>
</dbReference>
<gene>
    <name evidence="3" type="ORF">LOC68_13320</name>
</gene>
<dbReference type="CDD" id="cd01834">
    <property type="entry name" value="SGNH_hydrolase_like_2"/>
    <property type="match status" value="1"/>
</dbReference>
<sequence>MTSSRPFAWAMAWAVVTLFAANSALAELPESWKDGLVDGERVVFLGNTFIEREQRDGYIETALTAAYPDRNITFRNLGWSGDNVYGRSRARFGNVDEGWNHLNASLDLTKPTAVIICYGSNAAFAGDAGLDDFRTGYARLLDAVSKHTKKIMLLAPPPLEDLGRPLPDPTKHNTDLAKYTAAIRDLAYERQFAFVDLFAGLGEKFEPGVKGKATLTSNGVHLTEYGYWEAARVITKALGKPTPVVTLDKPTLTTAVPLNAAVSLPTHSVSYDDEVQDVAPDMIVRSTAPLEGTLDLIVDEQKLGTAAAAQWKTGIGVNVPKLADAAEMLRREIVGKNELFFHRYRPQNETYLFLFRKHEQGNNAVEIPQFDPLIAVKEETIAKLRQPLELTITLAPAQ</sequence>
<dbReference type="Pfam" id="PF13472">
    <property type="entry name" value="Lipase_GDSL_2"/>
    <property type="match status" value="1"/>
</dbReference>
<dbReference type="PANTHER" id="PTHR14209">
    <property type="entry name" value="ISOAMYL ACETATE-HYDROLYZING ESTERASE 1"/>
    <property type="match status" value="1"/>
</dbReference>
<proteinExistence type="predicted"/>
<keyword evidence="4" id="KW-1185">Reference proteome</keyword>
<dbReference type="SUPFAM" id="SSF52266">
    <property type="entry name" value="SGNH hydrolase"/>
    <property type="match status" value="1"/>
</dbReference>
<dbReference type="InterPro" id="IPR036514">
    <property type="entry name" value="SGNH_hydro_sf"/>
</dbReference>
<evidence type="ECO:0000259" key="2">
    <source>
        <dbReference type="Pfam" id="PF13472"/>
    </source>
</evidence>
<dbReference type="InterPro" id="IPR045136">
    <property type="entry name" value="Iah1-like"/>
</dbReference>
<feature type="signal peptide" evidence="1">
    <location>
        <begin position="1"/>
        <end position="26"/>
    </location>
</feature>
<dbReference type="Gene3D" id="3.40.50.1110">
    <property type="entry name" value="SGNH hydrolase"/>
    <property type="match status" value="1"/>
</dbReference>
<keyword evidence="1" id="KW-0732">Signal</keyword>
<accession>A0A9X1MM68</accession>
<dbReference type="RefSeq" id="WP_230219302.1">
    <property type="nucleotide sequence ID" value="NZ_JAJKFT010000010.1"/>
</dbReference>
<evidence type="ECO:0000313" key="3">
    <source>
        <dbReference type="EMBL" id="MCC9629376.1"/>
    </source>
</evidence>
<dbReference type="InterPro" id="IPR013830">
    <property type="entry name" value="SGNH_hydro"/>
</dbReference>
<evidence type="ECO:0000313" key="4">
    <source>
        <dbReference type="Proteomes" id="UP001139103"/>
    </source>
</evidence>
<evidence type="ECO:0000256" key="1">
    <source>
        <dbReference type="SAM" id="SignalP"/>
    </source>
</evidence>
<dbReference type="AlphaFoldDB" id="A0A9X1MM68"/>
<feature type="domain" description="SGNH hydrolase-type esterase" evidence="2">
    <location>
        <begin position="56"/>
        <end position="227"/>
    </location>
</feature>